<evidence type="ECO:0000256" key="5">
    <source>
        <dbReference type="ARBA" id="ARBA00022490"/>
    </source>
</evidence>
<evidence type="ECO:0000256" key="6">
    <source>
        <dbReference type="SAM" id="MobiDB-lite"/>
    </source>
</evidence>
<protein>
    <recommendedName>
        <fullName evidence="4">Restriction of telomere capping protein 5</fullName>
    </recommendedName>
</protein>
<dbReference type="Pfam" id="PF07534">
    <property type="entry name" value="TLD"/>
    <property type="match status" value="1"/>
</dbReference>
<feature type="region of interest" description="Disordered" evidence="6">
    <location>
        <begin position="147"/>
        <end position="180"/>
    </location>
</feature>
<keyword evidence="5" id="KW-0963">Cytoplasm</keyword>
<dbReference type="PANTHER" id="PTHR23354">
    <property type="entry name" value="NUCLEOLAR PROTEIN 7/ESTROGEN RECEPTOR COACTIVATOR-RELATED"/>
    <property type="match status" value="1"/>
</dbReference>
<evidence type="ECO:0000256" key="3">
    <source>
        <dbReference type="ARBA" id="ARBA00006731"/>
    </source>
</evidence>
<dbReference type="InterPro" id="IPR006571">
    <property type="entry name" value="TLDc_dom"/>
</dbReference>
<comment type="similarity">
    <text evidence="3">Belongs to the RTC5 family.</text>
</comment>
<evidence type="ECO:0000256" key="2">
    <source>
        <dbReference type="ARBA" id="ARBA00004496"/>
    </source>
</evidence>
<reference evidence="8" key="1">
    <citation type="journal article" date="2020" name="Stud. Mycol.">
        <title>101 Dothideomycetes genomes: a test case for predicting lifestyles and emergence of pathogens.</title>
        <authorList>
            <person name="Haridas S."/>
            <person name="Albert R."/>
            <person name="Binder M."/>
            <person name="Bloem J."/>
            <person name="Labutti K."/>
            <person name="Salamov A."/>
            <person name="Andreopoulos B."/>
            <person name="Baker S."/>
            <person name="Barry K."/>
            <person name="Bills G."/>
            <person name="Bluhm B."/>
            <person name="Cannon C."/>
            <person name="Castanera R."/>
            <person name="Culley D."/>
            <person name="Daum C."/>
            <person name="Ezra D."/>
            <person name="Gonzalez J."/>
            <person name="Henrissat B."/>
            <person name="Kuo A."/>
            <person name="Liang C."/>
            <person name="Lipzen A."/>
            <person name="Lutzoni F."/>
            <person name="Magnuson J."/>
            <person name="Mondo S."/>
            <person name="Nolan M."/>
            <person name="Ohm R."/>
            <person name="Pangilinan J."/>
            <person name="Park H.-J."/>
            <person name="Ramirez L."/>
            <person name="Alfaro M."/>
            <person name="Sun H."/>
            <person name="Tritt A."/>
            <person name="Yoshinaga Y."/>
            <person name="Zwiers L.-H."/>
            <person name="Turgeon B."/>
            <person name="Goodwin S."/>
            <person name="Spatafora J."/>
            <person name="Crous P."/>
            <person name="Grigoriev I."/>
        </authorList>
    </citation>
    <scope>NUCLEOTIDE SEQUENCE</scope>
    <source>
        <strain evidence="8">CBS 262.69</strain>
    </source>
</reference>
<dbReference type="EMBL" id="ML996690">
    <property type="protein sequence ID" value="KAF2402822.1"/>
    <property type="molecule type" value="Genomic_DNA"/>
</dbReference>
<feature type="compositionally biased region" description="Polar residues" evidence="6">
    <location>
        <begin position="400"/>
        <end position="412"/>
    </location>
</feature>
<comment type="subcellular location">
    <subcellularLocation>
        <location evidence="2">Cytoplasm</location>
    </subcellularLocation>
</comment>
<feature type="compositionally biased region" description="Acidic residues" evidence="6">
    <location>
        <begin position="170"/>
        <end position="180"/>
    </location>
</feature>
<evidence type="ECO:0000313" key="9">
    <source>
        <dbReference type="Proteomes" id="UP000799640"/>
    </source>
</evidence>
<name>A0A6G1I3I2_9PEZI</name>
<organism evidence="8 9">
    <name type="scientific">Trichodelitschia bisporula</name>
    <dbReference type="NCBI Taxonomy" id="703511"/>
    <lineage>
        <taxon>Eukaryota</taxon>
        <taxon>Fungi</taxon>
        <taxon>Dikarya</taxon>
        <taxon>Ascomycota</taxon>
        <taxon>Pezizomycotina</taxon>
        <taxon>Dothideomycetes</taxon>
        <taxon>Dothideomycetes incertae sedis</taxon>
        <taxon>Phaeotrichales</taxon>
        <taxon>Phaeotrichaceae</taxon>
        <taxon>Trichodelitschia</taxon>
    </lineage>
</organism>
<dbReference type="Proteomes" id="UP000799640">
    <property type="component" value="Unassembled WGS sequence"/>
</dbReference>
<dbReference type="GO" id="GO:0005634">
    <property type="term" value="C:nucleus"/>
    <property type="evidence" value="ECO:0007669"/>
    <property type="project" value="TreeGrafter"/>
</dbReference>
<evidence type="ECO:0000313" key="8">
    <source>
        <dbReference type="EMBL" id="KAF2402822.1"/>
    </source>
</evidence>
<dbReference type="PROSITE" id="PS51886">
    <property type="entry name" value="TLDC"/>
    <property type="match status" value="1"/>
</dbReference>
<feature type="region of interest" description="Disordered" evidence="6">
    <location>
        <begin position="487"/>
        <end position="506"/>
    </location>
</feature>
<accession>A0A6G1I3I2</accession>
<feature type="domain" description="TLDc" evidence="7">
    <location>
        <begin position="338"/>
        <end position="570"/>
    </location>
</feature>
<dbReference type="GO" id="GO:0006979">
    <property type="term" value="P:response to oxidative stress"/>
    <property type="evidence" value="ECO:0007669"/>
    <property type="project" value="TreeGrafter"/>
</dbReference>
<dbReference type="OrthoDB" id="289228at2759"/>
<comment type="function">
    <text evidence="1">May be involved in a process influencing telomere capping.</text>
</comment>
<evidence type="ECO:0000256" key="1">
    <source>
        <dbReference type="ARBA" id="ARBA00002738"/>
    </source>
</evidence>
<proteinExistence type="inferred from homology"/>
<keyword evidence="9" id="KW-1185">Reference proteome</keyword>
<sequence>MGQGPSVPGPAPTIEELSFALTETFATKCYSPLELYCFKQLFKSLAEDASGVRYWSEGTLVRFLELPDALAVGPVIFQLVSYLGAFPFPSQAPAILTNDALLRALTVLTGRWVKCLRSARPKAMWRREIWRGCAVFDRMAEAETKRKSRDLAAQEAADGDGKGCAVDQPASDDDEDDNDDDEMVLSAFESMDASDAFKLGEKPNLQHAMIPSDNFLRLLELLLLIAPITPTESVASYAIALDTKRLNRLRAVAGCMLASFGVEQHPGISYRVFETVISATMPHLLEPLSPLFEHFLFSKDFAPTRSMSTSSTLDPSHPSPPPKLPPLPLKAPAFAKHHILEPPLLAQLASFLPLSTLSNLQPLYSGSNDGFSMGSFEKAVFHYRAPTLLLLRGSLLPSNPTGSTQRTFTESLPSRHFPSSAPPKTPLVYGLFLPEPWRLTPKHPIGGPGTLLFQLSPTHDVFPASTLSASYAYFCRGPSLHTGLGAGSALPSAAATGSSLPKPVRRSSTLDAHVPLGPVALHVDDALEYAVFTHDSGGGGSFLPSRLPLRRKADWQDRFAIEELEVWGCGGAQEAEEQARRWAWEEREAEARRRINLGTGDVEADRELLRMAGIIGEGRSGGSMG</sequence>
<evidence type="ECO:0000259" key="7">
    <source>
        <dbReference type="PROSITE" id="PS51886"/>
    </source>
</evidence>
<dbReference type="SMART" id="SM00584">
    <property type="entry name" value="TLDc"/>
    <property type="match status" value="1"/>
</dbReference>
<dbReference type="PANTHER" id="PTHR23354:SF130">
    <property type="entry name" value="RESTRICTION OF TELOMERE CAPPING PROTEIN 5"/>
    <property type="match status" value="1"/>
</dbReference>
<dbReference type="GO" id="GO:0005737">
    <property type="term" value="C:cytoplasm"/>
    <property type="evidence" value="ECO:0007669"/>
    <property type="project" value="UniProtKB-SubCell"/>
</dbReference>
<feature type="region of interest" description="Disordered" evidence="6">
    <location>
        <begin position="400"/>
        <end position="419"/>
    </location>
</feature>
<evidence type="ECO:0000256" key="4">
    <source>
        <dbReference type="ARBA" id="ARBA00015163"/>
    </source>
</evidence>
<feature type="compositionally biased region" description="Low complexity" evidence="6">
    <location>
        <begin position="487"/>
        <end position="501"/>
    </location>
</feature>
<gene>
    <name evidence="8" type="ORF">EJ06DRAFT_489388</name>
</gene>
<dbReference type="AlphaFoldDB" id="A0A6G1I3I2"/>